<evidence type="ECO:0000259" key="5">
    <source>
        <dbReference type="Pfam" id="PF04542"/>
    </source>
</evidence>
<dbReference type="NCBIfam" id="TIGR02937">
    <property type="entry name" value="sigma70-ECF"/>
    <property type="match status" value="1"/>
</dbReference>
<dbReference type="OrthoDB" id="9785675at2"/>
<feature type="domain" description="RNA polymerase sigma-70 region 2" evidence="5">
    <location>
        <begin position="34"/>
        <end position="100"/>
    </location>
</feature>
<accession>A0A2D0N033</accession>
<dbReference type="InterPro" id="IPR013249">
    <property type="entry name" value="RNA_pol_sigma70_r4_t2"/>
</dbReference>
<dbReference type="SUPFAM" id="SSF88659">
    <property type="entry name" value="Sigma3 and sigma4 domains of RNA polymerase sigma factors"/>
    <property type="match status" value="1"/>
</dbReference>
<organism evidence="7 8">
    <name type="scientific">Flavilitoribacter nigricans (strain ATCC 23147 / DSM 23189 / NBRC 102662 / NCIMB 1420 / SS-2)</name>
    <name type="common">Lewinella nigricans</name>
    <dbReference type="NCBI Taxonomy" id="1122177"/>
    <lineage>
        <taxon>Bacteria</taxon>
        <taxon>Pseudomonadati</taxon>
        <taxon>Bacteroidota</taxon>
        <taxon>Saprospiria</taxon>
        <taxon>Saprospirales</taxon>
        <taxon>Lewinellaceae</taxon>
        <taxon>Flavilitoribacter</taxon>
    </lineage>
</organism>
<dbReference type="CDD" id="cd06171">
    <property type="entry name" value="Sigma70_r4"/>
    <property type="match status" value="1"/>
</dbReference>
<dbReference type="Gene3D" id="1.10.1740.10">
    <property type="match status" value="1"/>
</dbReference>
<dbReference type="Gene3D" id="1.10.10.10">
    <property type="entry name" value="Winged helix-like DNA-binding domain superfamily/Winged helix DNA-binding domain"/>
    <property type="match status" value="1"/>
</dbReference>
<name>A0A2D0N033_FLAN2</name>
<dbReference type="GO" id="GO:0003677">
    <property type="term" value="F:DNA binding"/>
    <property type="evidence" value="ECO:0007669"/>
    <property type="project" value="InterPro"/>
</dbReference>
<evidence type="ECO:0000313" key="8">
    <source>
        <dbReference type="Proteomes" id="UP000223913"/>
    </source>
</evidence>
<evidence type="ECO:0000256" key="4">
    <source>
        <dbReference type="ARBA" id="ARBA00023163"/>
    </source>
</evidence>
<protein>
    <submittedName>
        <fullName evidence="7">RNA polymerase subunit sigma-24</fullName>
    </submittedName>
</protein>
<keyword evidence="8" id="KW-1185">Reference proteome</keyword>
<evidence type="ECO:0000313" key="7">
    <source>
        <dbReference type="EMBL" id="PHN01063.1"/>
    </source>
</evidence>
<dbReference type="Proteomes" id="UP000223913">
    <property type="component" value="Unassembled WGS sequence"/>
</dbReference>
<keyword evidence="4" id="KW-0804">Transcription</keyword>
<dbReference type="Pfam" id="PF08281">
    <property type="entry name" value="Sigma70_r4_2"/>
    <property type="match status" value="1"/>
</dbReference>
<comment type="caution">
    <text evidence="7">The sequence shown here is derived from an EMBL/GenBank/DDBJ whole genome shotgun (WGS) entry which is preliminary data.</text>
</comment>
<comment type="similarity">
    <text evidence="1">Belongs to the sigma-70 factor family. ECF subfamily.</text>
</comment>
<keyword evidence="2" id="KW-0805">Transcription regulation</keyword>
<dbReference type="InterPro" id="IPR014284">
    <property type="entry name" value="RNA_pol_sigma-70_dom"/>
</dbReference>
<dbReference type="PANTHER" id="PTHR43133:SF51">
    <property type="entry name" value="RNA POLYMERASE SIGMA FACTOR"/>
    <property type="match status" value="1"/>
</dbReference>
<dbReference type="RefSeq" id="WP_099155522.1">
    <property type="nucleotide sequence ID" value="NZ_PDUD01000064.1"/>
</dbReference>
<dbReference type="InterPro" id="IPR013325">
    <property type="entry name" value="RNA_pol_sigma_r2"/>
</dbReference>
<dbReference type="InterPro" id="IPR007627">
    <property type="entry name" value="RNA_pol_sigma70_r2"/>
</dbReference>
<dbReference type="InterPro" id="IPR039425">
    <property type="entry name" value="RNA_pol_sigma-70-like"/>
</dbReference>
<dbReference type="InterPro" id="IPR013324">
    <property type="entry name" value="RNA_pol_sigma_r3/r4-like"/>
</dbReference>
<feature type="domain" description="RNA polymerase sigma factor 70 region 4 type 2" evidence="6">
    <location>
        <begin position="142"/>
        <end position="192"/>
    </location>
</feature>
<keyword evidence="3" id="KW-0731">Sigma factor</keyword>
<dbReference type="GO" id="GO:0006352">
    <property type="term" value="P:DNA-templated transcription initiation"/>
    <property type="evidence" value="ECO:0007669"/>
    <property type="project" value="InterPro"/>
</dbReference>
<dbReference type="InterPro" id="IPR036388">
    <property type="entry name" value="WH-like_DNA-bd_sf"/>
</dbReference>
<evidence type="ECO:0000256" key="2">
    <source>
        <dbReference type="ARBA" id="ARBA00023015"/>
    </source>
</evidence>
<dbReference type="PANTHER" id="PTHR43133">
    <property type="entry name" value="RNA POLYMERASE ECF-TYPE SIGMA FACTO"/>
    <property type="match status" value="1"/>
</dbReference>
<dbReference type="SUPFAM" id="SSF88946">
    <property type="entry name" value="Sigma2 domain of RNA polymerase sigma factors"/>
    <property type="match status" value="1"/>
</dbReference>
<sequence>MEIVAKKSLSKKAIEDYEIVKRAVAGDQNAYTLLMNRYQGSIYRLMYKMVNDQEDAHDLTIEAFGKAFIKLPSYVPNYAFSTWLFRIAINNGIDHVRRKKLRMLSIDEPVEPDSDHDYTISLRSSVMNPEEQVIRQQRQKLMRTVITQLNDKYRQMIQLRYFDELSYDEISSLLNIPLGTVKAQLFRAKEMLYELLQKPGASAYLDNTKRS</sequence>
<reference evidence="7 8" key="1">
    <citation type="submission" date="2017-10" db="EMBL/GenBank/DDBJ databases">
        <title>The draft genome sequence of Lewinella nigricans NBRC 102662.</title>
        <authorList>
            <person name="Wang K."/>
        </authorList>
    </citation>
    <scope>NUCLEOTIDE SEQUENCE [LARGE SCALE GENOMIC DNA]</scope>
    <source>
        <strain evidence="7 8">NBRC 102662</strain>
    </source>
</reference>
<evidence type="ECO:0000256" key="3">
    <source>
        <dbReference type="ARBA" id="ARBA00023082"/>
    </source>
</evidence>
<evidence type="ECO:0000259" key="6">
    <source>
        <dbReference type="Pfam" id="PF08281"/>
    </source>
</evidence>
<proteinExistence type="inferred from homology"/>
<evidence type="ECO:0000256" key="1">
    <source>
        <dbReference type="ARBA" id="ARBA00010641"/>
    </source>
</evidence>
<dbReference type="Pfam" id="PF04542">
    <property type="entry name" value="Sigma70_r2"/>
    <property type="match status" value="1"/>
</dbReference>
<dbReference type="EMBL" id="PDUD01000064">
    <property type="protein sequence ID" value="PHN01063.1"/>
    <property type="molecule type" value="Genomic_DNA"/>
</dbReference>
<gene>
    <name evidence="7" type="ORF">CRP01_38965</name>
</gene>
<dbReference type="AlphaFoldDB" id="A0A2D0N033"/>
<dbReference type="GO" id="GO:0016987">
    <property type="term" value="F:sigma factor activity"/>
    <property type="evidence" value="ECO:0007669"/>
    <property type="project" value="UniProtKB-KW"/>
</dbReference>